<proteinExistence type="predicted"/>
<protein>
    <submittedName>
        <fullName evidence="4">1-phosphatidylinositol 4,5-bisphosphate phosphodiesterase 1</fullName>
    </submittedName>
</protein>
<evidence type="ECO:0000256" key="1">
    <source>
        <dbReference type="SAM" id="MobiDB-lite"/>
    </source>
</evidence>
<dbReference type="Pfam" id="PF20684">
    <property type="entry name" value="Fung_rhodopsin"/>
    <property type="match status" value="1"/>
</dbReference>
<feature type="domain" description="Rhodopsin" evidence="3">
    <location>
        <begin position="48"/>
        <end position="284"/>
    </location>
</feature>
<organism evidence="4 5">
    <name type="scientific">Elsinoe australis</name>
    <dbReference type="NCBI Taxonomy" id="40998"/>
    <lineage>
        <taxon>Eukaryota</taxon>
        <taxon>Fungi</taxon>
        <taxon>Dikarya</taxon>
        <taxon>Ascomycota</taxon>
        <taxon>Pezizomycotina</taxon>
        <taxon>Dothideomycetes</taxon>
        <taxon>Dothideomycetidae</taxon>
        <taxon>Myriangiales</taxon>
        <taxon>Elsinoaceae</taxon>
        <taxon>Elsinoe</taxon>
    </lineage>
</organism>
<feature type="compositionally biased region" description="Gly residues" evidence="1">
    <location>
        <begin position="345"/>
        <end position="355"/>
    </location>
</feature>
<evidence type="ECO:0000259" key="3">
    <source>
        <dbReference type="Pfam" id="PF20684"/>
    </source>
</evidence>
<dbReference type="STRING" id="40998.A0A2P7YNA0"/>
<feature type="transmembrane region" description="Helical" evidence="2">
    <location>
        <begin position="189"/>
        <end position="210"/>
    </location>
</feature>
<dbReference type="OrthoDB" id="3918601at2759"/>
<dbReference type="PANTHER" id="PTHR39614:SF2">
    <property type="entry name" value="INTEGRAL MEMBRANE PROTEIN"/>
    <property type="match status" value="1"/>
</dbReference>
<feature type="region of interest" description="Disordered" evidence="1">
    <location>
        <begin position="305"/>
        <end position="325"/>
    </location>
</feature>
<comment type="caution">
    <text evidence="4">The sequence shown here is derived from an EMBL/GenBank/DDBJ whole genome shotgun (WGS) entry which is preliminary data.</text>
</comment>
<keyword evidence="2" id="KW-0472">Membrane</keyword>
<sequence>MAESGPARRPLTEYSDVNHQPPLWIASVFCPIASILFLGIRFYARSKNFKPETLWNIGVFVVASAHWACVYAALASGAGKDISVISQSDYFDAGRLIFTSRILLLVLEGLSRTFFLHFLRQIFHVRRTHRKAVWDWSNQHGHFKIYAAALLVHIGFVIAAPMAVSVGCRPELTLAGNEDGYCTNDNTRWIAVTIVTGSSELIPLFLAVQSVRGLETNLRRKFDICVVLGSCRIIPLIIFILYTRSYLIFTQSGAPSLSSTTFLIYQQILVATSSLSLCIPVLRNFGSNFNNGGLGGILDGTGAVATAASKDGPPPTTNSHRSHRGGLGLTRLRSVLSRTSRRGHGTGSGNSGGSGRSFNSGLRSFADEPDKSADIGKLGQPGETEVYISSDPWGPTVPLRAAYRGQGYGHGAGVSGCGIGTGGAGVEEVEMGMAARPESKDEGSGGETDGTEGPCGAERGSLQSGSSQRVILCQKEYEVRRS</sequence>
<feature type="transmembrane region" description="Helical" evidence="2">
    <location>
        <begin position="222"/>
        <end position="242"/>
    </location>
</feature>
<dbReference type="EMBL" id="NHZQ01000412">
    <property type="protein sequence ID" value="PSK37444.1"/>
    <property type="molecule type" value="Genomic_DNA"/>
</dbReference>
<name>A0A2P7YNA0_9PEZI</name>
<evidence type="ECO:0000256" key="2">
    <source>
        <dbReference type="SAM" id="Phobius"/>
    </source>
</evidence>
<keyword evidence="5" id="KW-1185">Reference proteome</keyword>
<feature type="transmembrane region" description="Helical" evidence="2">
    <location>
        <begin position="23"/>
        <end position="42"/>
    </location>
</feature>
<feature type="transmembrane region" description="Helical" evidence="2">
    <location>
        <begin position="54"/>
        <end position="74"/>
    </location>
</feature>
<dbReference type="PANTHER" id="PTHR39614">
    <property type="entry name" value="INTEGRAL MEMBRANE PROTEIN"/>
    <property type="match status" value="1"/>
</dbReference>
<reference evidence="4 5" key="1">
    <citation type="submission" date="2017-05" db="EMBL/GenBank/DDBJ databases">
        <title>Draft genome sequence of Elsinoe australis.</title>
        <authorList>
            <person name="Cheng Q."/>
        </authorList>
    </citation>
    <scope>NUCLEOTIDE SEQUENCE [LARGE SCALE GENOMIC DNA]</scope>
    <source>
        <strain evidence="4 5">NL1</strain>
    </source>
</reference>
<evidence type="ECO:0000313" key="5">
    <source>
        <dbReference type="Proteomes" id="UP000243723"/>
    </source>
</evidence>
<dbReference type="InterPro" id="IPR049326">
    <property type="entry name" value="Rhodopsin_dom_fungi"/>
</dbReference>
<dbReference type="AlphaFoldDB" id="A0A2P7YNA0"/>
<accession>A0A2P7YNA0</accession>
<feature type="compositionally biased region" description="Basic and acidic residues" evidence="1">
    <location>
        <begin position="365"/>
        <end position="374"/>
    </location>
</feature>
<gene>
    <name evidence="4" type="ORF">B9Z65_2186</name>
</gene>
<feature type="transmembrane region" description="Helical" evidence="2">
    <location>
        <begin position="143"/>
        <end position="164"/>
    </location>
</feature>
<feature type="transmembrane region" description="Helical" evidence="2">
    <location>
        <begin position="102"/>
        <end position="123"/>
    </location>
</feature>
<keyword evidence="2" id="KW-0812">Transmembrane</keyword>
<evidence type="ECO:0000313" key="4">
    <source>
        <dbReference type="EMBL" id="PSK37444.1"/>
    </source>
</evidence>
<keyword evidence="2" id="KW-1133">Transmembrane helix</keyword>
<dbReference type="Proteomes" id="UP000243723">
    <property type="component" value="Unassembled WGS sequence"/>
</dbReference>
<feature type="region of interest" description="Disordered" evidence="1">
    <location>
        <begin position="433"/>
        <end position="468"/>
    </location>
</feature>
<feature type="region of interest" description="Disordered" evidence="1">
    <location>
        <begin position="338"/>
        <end position="392"/>
    </location>
</feature>